<evidence type="ECO:0000256" key="2">
    <source>
        <dbReference type="SAM" id="Phobius"/>
    </source>
</evidence>
<dbReference type="OrthoDB" id="3800531at2759"/>
<dbReference type="EMBL" id="JAGMVJ010000016">
    <property type="protein sequence ID" value="KAH7079474.1"/>
    <property type="molecule type" value="Genomic_DNA"/>
</dbReference>
<keyword evidence="2" id="KW-0812">Transmembrane</keyword>
<feature type="transmembrane region" description="Helical" evidence="2">
    <location>
        <begin position="237"/>
        <end position="260"/>
    </location>
</feature>
<evidence type="ECO:0000313" key="3">
    <source>
        <dbReference type="EMBL" id="KAH7079474.1"/>
    </source>
</evidence>
<name>A0A8K0R1E0_9PLEO</name>
<comment type="caution">
    <text evidence="3">The sequence shown here is derived from an EMBL/GenBank/DDBJ whole genome shotgun (WGS) entry which is preliminary data.</text>
</comment>
<keyword evidence="2" id="KW-1133">Transmembrane helix</keyword>
<evidence type="ECO:0000256" key="1">
    <source>
        <dbReference type="SAM" id="MobiDB-lite"/>
    </source>
</evidence>
<feature type="region of interest" description="Disordered" evidence="1">
    <location>
        <begin position="130"/>
        <end position="170"/>
    </location>
</feature>
<feature type="transmembrane region" description="Helical" evidence="2">
    <location>
        <begin position="281"/>
        <end position="299"/>
    </location>
</feature>
<organism evidence="3 4">
    <name type="scientific">Paraphoma chrysanthemicola</name>
    <dbReference type="NCBI Taxonomy" id="798071"/>
    <lineage>
        <taxon>Eukaryota</taxon>
        <taxon>Fungi</taxon>
        <taxon>Dikarya</taxon>
        <taxon>Ascomycota</taxon>
        <taxon>Pezizomycotina</taxon>
        <taxon>Dothideomycetes</taxon>
        <taxon>Pleosporomycetidae</taxon>
        <taxon>Pleosporales</taxon>
        <taxon>Pleosporineae</taxon>
        <taxon>Phaeosphaeriaceae</taxon>
        <taxon>Paraphoma</taxon>
    </lineage>
</organism>
<proteinExistence type="predicted"/>
<evidence type="ECO:0000313" key="4">
    <source>
        <dbReference type="Proteomes" id="UP000813461"/>
    </source>
</evidence>
<gene>
    <name evidence="3" type="ORF">FB567DRAFT_532650</name>
</gene>
<protein>
    <submittedName>
        <fullName evidence="3">Uncharacterized protein</fullName>
    </submittedName>
</protein>
<reference evidence="3" key="1">
    <citation type="journal article" date="2021" name="Nat. Commun.">
        <title>Genetic determinants of endophytism in the Arabidopsis root mycobiome.</title>
        <authorList>
            <person name="Mesny F."/>
            <person name="Miyauchi S."/>
            <person name="Thiergart T."/>
            <person name="Pickel B."/>
            <person name="Atanasova L."/>
            <person name="Karlsson M."/>
            <person name="Huettel B."/>
            <person name="Barry K.W."/>
            <person name="Haridas S."/>
            <person name="Chen C."/>
            <person name="Bauer D."/>
            <person name="Andreopoulos W."/>
            <person name="Pangilinan J."/>
            <person name="LaButti K."/>
            <person name="Riley R."/>
            <person name="Lipzen A."/>
            <person name="Clum A."/>
            <person name="Drula E."/>
            <person name="Henrissat B."/>
            <person name="Kohler A."/>
            <person name="Grigoriev I.V."/>
            <person name="Martin F.M."/>
            <person name="Hacquard S."/>
        </authorList>
    </citation>
    <scope>NUCLEOTIDE SEQUENCE</scope>
    <source>
        <strain evidence="3">MPI-SDFR-AT-0120</strain>
    </source>
</reference>
<accession>A0A8K0R1E0</accession>
<feature type="transmembrane region" description="Helical" evidence="2">
    <location>
        <begin position="95"/>
        <end position="118"/>
    </location>
</feature>
<dbReference type="AlphaFoldDB" id="A0A8K0R1E0"/>
<sequence length="410" mass="45696">MTLHSGELTRVFCTAMCLYTASSTTPLIRYLYQTFYATFCPHPAASNVTSLEQPIMSLFGPINPIPDDVPYPYNKAWCRNFYWRVLDGKTENASTATWCTIAIIFCAILLEIVVHISFGSLIPASKTKSDEEAPSLLPDNTPDLVSQQPQPESEPHAEPPSAEGQQIDAKPASTEASSMSCCPASPSPRTRATRLVFALILYSITLGTFITRIHSASTPPHIDYRCRAYISVPAPNWTAITFLNIIPFICASFAFLRTLVDCVLVRWRSGLRNDFQHDGCFWFPCMPFFGLALIVYLTFEALKIPVAWIMGDWDVSLWTQWSQSVKNTENIEMGGEEARGLMDNVDVVGEDEDTDVTEGLPAYDEVVGTERERGNSNIHPSLQENPLHRKISEVPGLRASTTLSTRRNIL</sequence>
<dbReference type="Proteomes" id="UP000813461">
    <property type="component" value="Unassembled WGS sequence"/>
</dbReference>
<keyword evidence="4" id="KW-1185">Reference proteome</keyword>
<keyword evidence="2" id="KW-0472">Membrane</keyword>
<feature type="transmembrane region" description="Helical" evidence="2">
    <location>
        <begin position="195"/>
        <end position="217"/>
    </location>
</feature>